<feature type="compositionally biased region" description="Gly residues" evidence="1">
    <location>
        <begin position="198"/>
        <end position="209"/>
    </location>
</feature>
<reference evidence="2" key="1">
    <citation type="journal article" date="2020" name="Fungal Divers.">
        <title>Resolving the Mortierellaceae phylogeny through synthesis of multi-gene phylogenetics and phylogenomics.</title>
        <authorList>
            <person name="Vandepol N."/>
            <person name="Liber J."/>
            <person name="Desiro A."/>
            <person name="Na H."/>
            <person name="Kennedy M."/>
            <person name="Barry K."/>
            <person name="Grigoriev I.V."/>
            <person name="Miller A.N."/>
            <person name="O'Donnell K."/>
            <person name="Stajich J.E."/>
            <person name="Bonito G."/>
        </authorList>
    </citation>
    <scope>NUCLEOTIDE SEQUENCE</scope>
    <source>
        <strain evidence="2">KOD1015</strain>
    </source>
</reference>
<dbReference type="EMBL" id="JAABOA010005438">
    <property type="protein sequence ID" value="KAF9577021.1"/>
    <property type="molecule type" value="Genomic_DNA"/>
</dbReference>
<gene>
    <name evidence="2" type="ORF">BGW38_008055</name>
</gene>
<evidence type="ECO:0000313" key="2">
    <source>
        <dbReference type="EMBL" id="KAF9577021.1"/>
    </source>
</evidence>
<name>A0A9P6FL24_9FUNG</name>
<organism evidence="2 3">
    <name type="scientific">Lunasporangiospora selenospora</name>
    <dbReference type="NCBI Taxonomy" id="979761"/>
    <lineage>
        <taxon>Eukaryota</taxon>
        <taxon>Fungi</taxon>
        <taxon>Fungi incertae sedis</taxon>
        <taxon>Mucoromycota</taxon>
        <taxon>Mortierellomycotina</taxon>
        <taxon>Mortierellomycetes</taxon>
        <taxon>Mortierellales</taxon>
        <taxon>Mortierellaceae</taxon>
        <taxon>Lunasporangiospora</taxon>
    </lineage>
</organism>
<sequence length="260" mass="27325">MMGRKLQMQRRAEQLSSTNESITAVEKSMYHNPLPQVHAASTGTASRSESGHASTGTCVAFHRANMDRHLVSAQRRHRRHPYAAGLDNGTRDDDALSMQLFHAVTGGGNLMSISSAGHSSLARHSSSSWIGGASIMLLPQPSVATLSQRMDIETMSCSLVPTPSAFCLDDSTPQLRRLNKQRGNDRSSPSGARTHSGNGAGSDGGGSGAPGTSPEGSNPGGGEGAEGETPSEYTFRRRNAIVEGVDDAPKADDFPSSPPK</sequence>
<feature type="region of interest" description="Disordered" evidence="1">
    <location>
        <begin position="1"/>
        <end position="20"/>
    </location>
</feature>
<keyword evidence="3" id="KW-1185">Reference proteome</keyword>
<accession>A0A9P6FL24</accession>
<dbReference type="OrthoDB" id="2447326at2759"/>
<dbReference type="Proteomes" id="UP000780801">
    <property type="component" value="Unassembled WGS sequence"/>
</dbReference>
<feature type="region of interest" description="Disordered" evidence="1">
    <location>
        <begin position="179"/>
        <end position="260"/>
    </location>
</feature>
<protein>
    <submittedName>
        <fullName evidence="2">Uncharacterized protein</fullName>
    </submittedName>
</protein>
<comment type="caution">
    <text evidence="2">The sequence shown here is derived from an EMBL/GenBank/DDBJ whole genome shotgun (WGS) entry which is preliminary data.</text>
</comment>
<dbReference type="AlphaFoldDB" id="A0A9P6FL24"/>
<feature type="compositionally biased region" description="Polar residues" evidence="1">
    <location>
        <begin position="186"/>
        <end position="195"/>
    </location>
</feature>
<evidence type="ECO:0000256" key="1">
    <source>
        <dbReference type="SAM" id="MobiDB-lite"/>
    </source>
</evidence>
<evidence type="ECO:0000313" key="3">
    <source>
        <dbReference type="Proteomes" id="UP000780801"/>
    </source>
</evidence>
<proteinExistence type="predicted"/>